<proteinExistence type="predicted"/>
<keyword evidence="2" id="KW-1185">Reference proteome</keyword>
<gene>
    <name evidence="1" type="ORF">F6V30_16920</name>
</gene>
<comment type="caution">
    <text evidence="1">The sequence shown here is derived from an EMBL/GenBank/DDBJ whole genome shotgun (WGS) entry which is preliminary data.</text>
</comment>
<feature type="non-terminal residue" evidence="1">
    <location>
        <position position="1"/>
    </location>
</feature>
<evidence type="ECO:0000313" key="1">
    <source>
        <dbReference type="EMBL" id="KAB0667986.1"/>
    </source>
</evidence>
<feature type="non-terminal residue" evidence="1">
    <location>
        <position position="86"/>
    </location>
</feature>
<protein>
    <recommendedName>
        <fullName evidence="3">TonB-dependent receptor</fullName>
    </recommendedName>
</protein>
<dbReference type="Proteomes" id="UP000798046">
    <property type="component" value="Unassembled WGS sequence"/>
</dbReference>
<name>A0ABQ6TJX9_9BACT</name>
<organism evidence="1 2">
    <name type="scientific">Oryzomonas sagensis</name>
    <dbReference type="NCBI Taxonomy" id="2603857"/>
    <lineage>
        <taxon>Bacteria</taxon>
        <taxon>Pseudomonadati</taxon>
        <taxon>Thermodesulfobacteriota</taxon>
        <taxon>Desulfuromonadia</taxon>
        <taxon>Geobacterales</taxon>
        <taxon>Geobacteraceae</taxon>
        <taxon>Oryzomonas</taxon>
    </lineage>
</organism>
<evidence type="ECO:0008006" key="3">
    <source>
        <dbReference type="Google" id="ProtNLM"/>
    </source>
</evidence>
<dbReference type="EMBL" id="VZRA01000017">
    <property type="protein sequence ID" value="KAB0667986.1"/>
    <property type="molecule type" value="Genomic_DNA"/>
</dbReference>
<dbReference type="SUPFAM" id="SSF56935">
    <property type="entry name" value="Porins"/>
    <property type="match status" value="1"/>
</dbReference>
<accession>A0ABQ6TJX9</accession>
<evidence type="ECO:0000313" key="2">
    <source>
        <dbReference type="Proteomes" id="UP000798046"/>
    </source>
</evidence>
<sequence>ETFSELLTGIKYFPTADLILTAEWYQSYPTFDSTSIYSIFAVDRYQEALIRADYTINDKLSVNAGYTRQFYGESSDASDVVEVGCR</sequence>
<reference evidence="1 2" key="1">
    <citation type="journal article" date="2020" name="Microorganisms">
        <title>Description of Three Novel Members in the Family Geobacteraceae, Oryzomonas japonicum gen. nov., sp. nov., Oryzomonas sagensis sp. nov., and Oryzomonas ruber sp. nov.</title>
        <authorList>
            <person name="Xu Z."/>
            <person name="Masuda Y."/>
            <person name="Hayakawa C."/>
            <person name="Ushijima N."/>
            <person name="Kawano K."/>
            <person name="Shiratori Y."/>
            <person name="Senoo K."/>
            <person name="Itoh H."/>
        </authorList>
    </citation>
    <scope>NUCLEOTIDE SEQUENCE [LARGE SCALE GENOMIC DNA]</scope>
    <source>
        <strain evidence="1 2">Red100</strain>
    </source>
</reference>